<evidence type="ECO:0000313" key="2">
    <source>
        <dbReference type="Proteomes" id="UP000622245"/>
    </source>
</evidence>
<dbReference type="GO" id="GO:0003677">
    <property type="term" value="F:DNA binding"/>
    <property type="evidence" value="ECO:0007669"/>
    <property type="project" value="UniProtKB-KW"/>
</dbReference>
<comment type="caution">
    <text evidence="1">The sequence shown here is derived from an EMBL/GenBank/DDBJ whole genome shotgun (WGS) entry which is preliminary data.</text>
</comment>
<dbReference type="InterPro" id="IPR036894">
    <property type="entry name" value="YbaB-like_sf"/>
</dbReference>
<sequence>MTSPVDPSGLGKLLSDTMAALEELQQGSGEPPSGAGSAADGMVLVRTAPPGRVTEITLDPRVMRLSSQALAEELTVAVNASLADLQANAGVPAGGAELGGLGERLREIQERTGRQLSAFTNQLVQAQEMLAQRAGGGR</sequence>
<accession>A0ABS1YFB2</accession>
<keyword evidence="2" id="KW-1185">Reference proteome</keyword>
<reference evidence="1 2" key="1">
    <citation type="submission" date="2021-01" db="EMBL/GenBank/DDBJ databases">
        <title>Draft genome sequence of Micromonospora sp. strain STR1s_6.</title>
        <authorList>
            <person name="Karlyshev A."/>
            <person name="Jawad R."/>
        </authorList>
    </citation>
    <scope>NUCLEOTIDE SEQUENCE [LARGE SCALE GENOMIC DNA]</scope>
    <source>
        <strain evidence="1 2">STR1S-6</strain>
    </source>
</reference>
<name>A0ABS1YFB2_9ACTN</name>
<dbReference type="EMBL" id="JAEVHL010000043">
    <property type="protein sequence ID" value="MBM0276099.1"/>
    <property type="molecule type" value="Genomic_DNA"/>
</dbReference>
<dbReference type="Gene3D" id="3.30.1310.10">
    <property type="entry name" value="Nucleoid-associated protein YbaB-like domain"/>
    <property type="match status" value="1"/>
</dbReference>
<evidence type="ECO:0000313" key="1">
    <source>
        <dbReference type="EMBL" id="MBM0276099.1"/>
    </source>
</evidence>
<dbReference type="SUPFAM" id="SSF82607">
    <property type="entry name" value="YbaB-like"/>
    <property type="match status" value="1"/>
</dbReference>
<gene>
    <name evidence="1" type="ORF">JM949_11955</name>
</gene>
<proteinExistence type="predicted"/>
<keyword evidence="1" id="KW-0238">DNA-binding</keyword>
<organism evidence="1 2">
    <name type="scientific">Micromonospora tarensis</name>
    <dbReference type="NCBI Taxonomy" id="2806100"/>
    <lineage>
        <taxon>Bacteria</taxon>
        <taxon>Bacillati</taxon>
        <taxon>Actinomycetota</taxon>
        <taxon>Actinomycetes</taxon>
        <taxon>Micromonosporales</taxon>
        <taxon>Micromonosporaceae</taxon>
        <taxon>Micromonospora</taxon>
    </lineage>
</organism>
<dbReference type="RefSeq" id="WP_203148476.1">
    <property type="nucleotide sequence ID" value="NZ_JAEVHL010000043.1"/>
</dbReference>
<dbReference type="Proteomes" id="UP000622245">
    <property type="component" value="Unassembled WGS sequence"/>
</dbReference>
<protein>
    <submittedName>
        <fullName evidence="1">YbaB/EbfC family DNA-binding protein</fullName>
    </submittedName>
</protein>